<gene>
    <name evidence="5" type="ORF">BV898_04864</name>
</gene>
<dbReference type="PANTHER" id="PTHR15314:SF1">
    <property type="entry name" value="RIBONUCLEASE P PROTEIN SUBUNIT P20"/>
    <property type="match status" value="1"/>
</dbReference>
<accession>A0A1W0X0W9</accession>
<evidence type="ECO:0000256" key="2">
    <source>
        <dbReference type="ARBA" id="ARBA00022694"/>
    </source>
</evidence>
<evidence type="ECO:0000313" key="5">
    <source>
        <dbReference type="EMBL" id="OQV21100.1"/>
    </source>
</evidence>
<dbReference type="EMBL" id="MTYJ01000025">
    <property type="protein sequence ID" value="OQV21100.1"/>
    <property type="molecule type" value="Genomic_DNA"/>
</dbReference>
<feature type="region of interest" description="Disordered" evidence="4">
    <location>
        <begin position="1"/>
        <end position="57"/>
    </location>
</feature>
<dbReference type="SUPFAM" id="SSF82704">
    <property type="entry name" value="AlbA-like"/>
    <property type="match status" value="1"/>
</dbReference>
<keyword evidence="6" id="KW-1185">Reference proteome</keyword>
<dbReference type="GO" id="GO:0000172">
    <property type="term" value="C:ribonuclease MRP complex"/>
    <property type="evidence" value="ECO:0007669"/>
    <property type="project" value="InterPro"/>
</dbReference>
<organism evidence="5 6">
    <name type="scientific">Hypsibius exemplaris</name>
    <name type="common">Freshwater tardigrade</name>
    <dbReference type="NCBI Taxonomy" id="2072580"/>
    <lineage>
        <taxon>Eukaryota</taxon>
        <taxon>Metazoa</taxon>
        <taxon>Ecdysozoa</taxon>
        <taxon>Tardigrada</taxon>
        <taxon>Eutardigrada</taxon>
        <taxon>Parachela</taxon>
        <taxon>Hypsibioidea</taxon>
        <taxon>Hypsibiidae</taxon>
        <taxon>Hypsibius</taxon>
    </lineage>
</organism>
<name>A0A1W0X0W9_HYPEX</name>
<dbReference type="Gene3D" id="3.30.110.20">
    <property type="entry name" value="Alba-like domain"/>
    <property type="match status" value="1"/>
</dbReference>
<dbReference type="InterPro" id="IPR036882">
    <property type="entry name" value="Alba-like_dom_sf"/>
</dbReference>
<dbReference type="Proteomes" id="UP000192578">
    <property type="component" value="Unassembled WGS sequence"/>
</dbReference>
<comment type="subcellular location">
    <subcellularLocation>
        <location evidence="1">Nucleus</location>
        <location evidence="1">Nucleolus</location>
    </subcellularLocation>
</comment>
<dbReference type="InterPro" id="IPR014612">
    <property type="entry name" value="Pop7/Rpp20"/>
</dbReference>
<dbReference type="GO" id="GO:0001682">
    <property type="term" value="P:tRNA 5'-leader removal"/>
    <property type="evidence" value="ECO:0007669"/>
    <property type="project" value="InterPro"/>
</dbReference>
<evidence type="ECO:0000313" key="6">
    <source>
        <dbReference type="Proteomes" id="UP000192578"/>
    </source>
</evidence>
<keyword evidence="3" id="KW-0539">Nucleus</keyword>
<evidence type="ECO:0000256" key="1">
    <source>
        <dbReference type="ARBA" id="ARBA00004604"/>
    </source>
</evidence>
<keyword evidence="2" id="KW-0819">tRNA processing</keyword>
<reference evidence="6" key="1">
    <citation type="submission" date="2017-01" db="EMBL/GenBank/DDBJ databases">
        <title>Comparative genomics of anhydrobiosis in the tardigrade Hypsibius dujardini.</title>
        <authorList>
            <person name="Yoshida Y."/>
            <person name="Koutsovoulos G."/>
            <person name="Laetsch D."/>
            <person name="Stevens L."/>
            <person name="Kumar S."/>
            <person name="Horikawa D."/>
            <person name="Ishino K."/>
            <person name="Komine S."/>
            <person name="Tomita M."/>
            <person name="Blaxter M."/>
            <person name="Arakawa K."/>
        </authorList>
    </citation>
    <scope>NUCLEOTIDE SEQUENCE [LARGE SCALE GENOMIC DNA]</scope>
    <source>
        <strain evidence="6">Z151</strain>
    </source>
</reference>
<dbReference type="OrthoDB" id="416729at2759"/>
<proteinExistence type="predicted"/>
<dbReference type="GO" id="GO:0003676">
    <property type="term" value="F:nucleic acid binding"/>
    <property type="evidence" value="ECO:0007669"/>
    <property type="project" value="InterPro"/>
</dbReference>
<feature type="compositionally biased region" description="Basic residues" evidence="4">
    <location>
        <begin position="21"/>
        <end position="30"/>
    </location>
</feature>
<dbReference type="AlphaFoldDB" id="A0A1W0X0W9"/>
<dbReference type="GO" id="GO:0005655">
    <property type="term" value="C:nucleolar ribonuclease P complex"/>
    <property type="evidence" value="ECO:0007669"/>
    <property type="project" value="InterPro"/>
</dbReference>
<evidence type="ECO:0000256" key="4">
    <source>
        <dbReference type="SAM" id="MobiDB-lite"/>
    </source>
</evidence>
<protein>
    <submittedName>
        <fullName evidence="5">Ribonuclease P protein subunit p20</fullName>
    </submittedName>
</protein>
<dbReference type="Pfam" id="PF12328">
    <property type="entry name" value="Rpp20"/>
    <property type="match status" value="1"/>
</dbReference>
<evidence type="ECO:0000256" key="3">
    <source>
        <dbReference type="ARBA" id="ARBA00023242"/>
    </source>
</evidence>
<dbReference type="PANTHER" id="PTHR15314">
    <property type="entry name" value="RIBONUCLEASE P PROTEIN SUBUNIT P20"/>
    <property type="match status" value="1"/>
</dbReference>
<sequence length="196" mass="21333">MSASPGPGTTEQRRPNNSSNRNHHANKRGNSRGNPYTGPGAAPRTSHPSNPDTAARRTSKLAYDPAEYQLISHLPRRFPKGPGDVYLTLKTPFRAQMQKCKKLLEASGCREVTLHGMGAAVNRAVNLALQLQSDFGGDLLELSPTTGSVEMTDELEPLRDDLDPISQSRFVSVIKIKISFTRTLEDVAAPKAAQKT</sequence>
<feature type="compositionally biased region" description="Polar residues" evidence="4">
    <location>
        <begin position="1"/>
        <end position="10"/>
    </location>
</feature>
<comment type="caution">
    <text evidence="5">The sequence shown here is derived from an EMBL/GenBank/DDBJ whole genome shotgun (WGS) entry which is preliminary data.</text>
</comment>